<dbReference type="GO" id="GO:1901137">
    <property type="term" value="P:carbohydrate derivative biosynthetic process"/>
    <property type="evidence" value="ECO:0007669"/>
    <property type="project" value="UniProtKB-ARBA"/>
</dbReference>
<protein>
    <recommendedName>
        <fullName evidence="4">Glycosyltransferase</fullName>
        <ecNumber evidence="4">2.4.1.-</ecNumber>
    </recommendedName>
</protein>
<dbReference type="InterPro" id="IPR058980">
    <property type="entry name" value="Glyco_transf_N"/>
</dbReference>
<organism evidence="6 7">
    <name type="scientific">Papaver nudicaule</name>
    <name type="common">Iceland poppy</name>
    <dbReference type="NCBI Taxonomy" id="74823"/>
    <lineage>
        <taxon>Eukaryota</taxon>
        <taxon>Viridiplantae</taxon>
        <taxon>Streptophyta</taxon>
        <taxon>Embryophyta</taxon>
        <taxon>Tracheophyta</taxon>
        <taxon>Spermatophyta</taxon>
        <taxon>Magnoliopsida</taxon>
        <taxon>Ranunculales</taxon>
        <taxon>Papaveraceae</taxon>
        <taxon>Papaveroideae</taxon>
        <taxon>Papaver</taxon>
    </lineage>
</organism>
<keyword evidence="2 3" id="KW-0808">Transferase</keyword>
<feature type="domain" description="Glycosyltransferase N-terminal" evidence="5">
    <location>
        <begin position="19"/>
        <end position="262"/>
    </location>
</feature>
<proteinExistence type="inferred from homology"/>
<keyword evidence="7" id="KW-1185">Reference proteome</keyword>
<dbReference type="AlphaFoldDB" id="A0AA41SK22"/>
<dbReference type="InterPro" id="IPR002213">
    <property type="entry name" value="UDP_glucos_trans"/>
</dbReference>
<dbReference type="PANTHER" id="PTHR48044:SF22">
    <property type="entry name" value="GLYCOSYLTRANSFERASE"/>
    <property type="match status" value="1"/>
</dbReference>
<dbReference type="GO" id="GO:0008194">
    <property type="term" value="F:UDP-glycosyltransferase activity"/>
    <property type="evidence" value="ECO:0007669"/>
    <property type="project" value="InterPro"/>
</dbReference>
<gene>
    <name evidence="6" type="ORF">MKW94_019444</name>
</gene>
<dbReference type="PROSITE" id="PS00375">
    <property type="entry name" value="UDPGT"/>
    <property type="match status" value="1"/>
</dbReference>
<sequence length="509" mass="56438">MAHQNDHNFNGSSVVPPREPVVVVMLPFPIQGHFSAVVHLSRLLSARGIPVHFVSTAVTIQQIAQRVQGDGNNLSTSNPIQFHDLGIHSFPSPPPVPNASNKLPVQLASTFEGVVNFHQPLAKLLTSLSSTARRVLVVHDCFMAFALEKASSAANIHNLEVYCFSPFPIFTDLYVSWELLGRPNWPSFDYLKEYSHHLTLDGCLLDGFFEKFMVPQVELSAQMSSGYIYNSCRPLEGKFIDILLSLPPFQEGNATLWCLGPLVGRLQLTADSSPLIAEGGTSQKSSELSLMSRHKCLEWLDTQPQNSVLYVAFGTATTLTEEDINQLARGLESSQHRFIWVFREADRSDVIDANNEIRRIGLPVGFEKRVTEGGMGMIVRDWAPQVEILAHPSTGGYLTHSGWNSVVESLGMGVPMAVWPMHSDHPTNAVLVTEVLKVGVFVQEWANRNDIVSSTVIENAVRKLMDSDEGKEMRKRAEELSVALRKSVLAEEGMSSTEELDLFIKHISR</sequence>
<evidence type="ECO:0000259" key="5">
    <source>
        <dbReference type="Pfam" id="PF26168"/>
    </source>
</evidence>
<comment type="caution">
    <text evidence="6">The sequence shown here is derived from an EMBL/GenBank/DDBJ whole genome shotgun (WGS) entry which is preliminary data.</text>
</comment>
<name>A0AA41SK22_PAPNU</name>
<dbReference type="CDD" id="cd03784">
    <property type="entry name" value="GT1_Gtf-like"/>
    <property type="match status" value="1"/>
</dbReference>
<dbReference type="Gene3D" id="3.40.50.2000">
    <property type="entry name" value="Glycogen Phosphorylase B"/>
    <property type="match status" value="2"/>
</dbReference>
<dbReference type="FunFam" id="3.40.50.2000:FF:000060">
    <property type="entry name" value="Glycosyltransferase"/>
    <property type="match status" value="1"/>
</dbReference>
<evidence type="ECO:0000256" key="1">
    <source>
        <dbReference type="ARBA" id="ARBA00009995"/>
    </source>
</evidence>
<comment type="similarity">
    <text evidence="1 3">Belongs to the UDP-glycosyltransferase family.</text>
</comment>
<accession>A0AA41SK22</accession>
<evidence type="ECO:0000256" key="4">
    <source>
        <dbReference type="RuleBase" id="RU362057"/>
    </source>
</evidence>
<dbReference type="PANTHER" id="PTHR48044">
    <property type="entry name" value="GLYCOSYLTRANSFERASE"/>
    <property type="match status" value="1"/>
</dbReference>
<dbReference type="EC" id="2.4.1.-" evidence="4"/>
<dbReference type="InterPro" id="IPR035595">
    <property type="entry name" value="UDP_glycos_trans_CS"/>
</dbReference>
<dbReference type="Proteomes" id="UP001177140">
    <property type="component" value="Unassembled WGS sequence"/>
</dbReference>
<evidence type="ECO:0000256" key="3">
    <source>
        <dbReference type="RuleBase" id="RU003718"/>
    </source>
</evidence>
<keyword evidence="3" id="KW-0328">Glycosyltransferase</keyword>
<reference evidence="6" key="1">
    <citation type="submission" date="2022-03" db="EMBL/GenBank/DDBJ databases">
        <title>A functionally conserved STORR gene fusion in Papaver species that diverged 16.8 million years ago.</title>
        <authorList>
            <person name="Catania T."/>
        </authorList>
    </citation>
    <scope>NUCLEOTIDE SEQUENCE</scope>
    <source>
        <strain evidence="6">S-191538</strain>
    </source>
</reference>
<dbReference type="Pfam" id="PF00201">
    <property type="entry name" value="UDPGT"/>
    <property type="match status" value="1"/>
</dbReference>
<dbReference type="EMBL" id="JAJJMA010181885">
    <property type="protein sequence ID" value="MCL7037679.1"/>
    <property type="molecule type" value="Genomic_DNA"/>
</dbReference>
<dbReference type="Pfam" id="PF26168">
    <property type="entry name" value="Glyco_transf_N"/>
    <property type="match status" value="1"/>
</dbReference>
<evidence type="ECO:0000256" key="2">
    <source>
        <dbReference type="ARBA" id="ARBA00022679"/>
    </source>
</evidence>
<evidence type="ECO:0000313" key="7">
    <source>
        <dbReference type="Proteomes" id="UP001177140"/>
    </source>
</evidence>
<evidence type="ECO:0000313" key="6">
    <source>
        <dbReference type="EMBL" id="MCL7037679.1"/>
    </source>
</evidence>
<dbReference type="SUPFAM" id="SSF53756">
    <property type="entry name" value="UDP-Glycosyltransferase/glycogen phosphorylase"/>
    <property type="match status" value="1"/>
</dbReference>